<sequence length="68" mass="7354">MEVPEVYIDPPADDVATYPDAKFAAIALVGFANVELEADASTTVSIGIREKYLSFYNNVEDAVFSGHV</sequence>
<dbReference type="Pfam" id="PF14310">
    <property type="entry name" value="Fn3-like"/>
    <property type="match status" value="1"/>
</dbReference>
<comment type="caution">
    <text evidence="2">The sequence shown here is derived from an EMBL/GenBank/DDBJ whole genome shotgun (WGS) entry which is preliminary data.</text>
</comment>
<dbReference type="Proteomes" id="UP000435112">
    <property type="component" value="Unassembled WGS sequence"/>
</dbReference>
<dbReference type="EMBL" id="QXFU01001892">
    <property type="protein sequence ID" value="KAE8993743.1"/>
    <property type="molecule type" value="Genomic_DNA"/>
</dbReference>
<dbReference type="Proteomes" id="UP000429607">
    <property type="component" value="Unassembled WGS sequence"/>
</dbReference>
<evidence type="ECO:0000313" key="3">
    <source>
        <dbReference type="EMBL" id="KAE8995261.1"/>
    </source>
</evidence>
<accession>A0A6A3JQ52</accession>
<evidence type="ECO:0000313" key="4">
    <source>
        <dbReference type="Proteomes" id="UP000429607"/>
    </source>
</evidence>
<feature type="domain" description="Fibronectin type III-like" evidence="1">
    <location>
        <begin position="2"/>
        <end position="60"/>
    </location>
</feature>
<dbReference type="OrthoDB" id="100606at2759"/>
<evidence type="ECO:0000313" key="5">
    <source>
        <dbReference type="Proteomes" id="UP000435112"/>
    </source>
</evidence>
<dbReference type="InterPro" id="IPR026891">
    <property type="entry name" value="Fn3-like"/>
</dbReference>
<proteinExistence type="predicted"/>
<name>A0A6A3JQ52_9STRA</name>
<evidence type="ECO:0000259" key="1">
    <source>
        <dbReference type="Pfam" id="PF14310"/>
    </source>
</evidence>
<dbReference type="AlphaFoldDB" id="A0A6A3JQ52"/>
<protein>
    <recommendedName>
        <fullName evidence="1">Fibronectin type III-like domain-containing protein</fullName>
    </recommendedName>
</protein>
<dbReference type="InterPro" id="IPR013783">
    <property type="entry name" value="Ig-like_fold"/>
</dbReference>
<dbReference type="EMBL" id="QXFV01001957">
    <property type="protein sequence ID" value="KAE8995261.1"/>
    <property type="molecule type" value="Genomic_DNA"/>
</dbReference>
<dbReference type="Gene3D" id="2.60.40.10">
    <property type="entry name" value="Immunoglobulins"/>
    <property type="match status" value="1"/>
</dbReference>
<gene>
    <name evidence="3" type="ORF">PR001_g20169</name>
    <name evidence="2" type="ORF">PR002_g20146</name>
</gene>
<reference evidence="4 5" key="1">
    <citation type="submission" date="2018-09" db="EMBL/GenBank/DDBJ databases">
        <title>Genomic investigation of the strawberry pathogen Phytophthora fragariae indicates pathogenicity is determined by transcriptional variation in three key races.</title>
        <authorList>
            <person name="Adams T.M."/>
            <person name="Armitage A.D."/>
            <person name="Sobczyk M.K."/>
            <person name="Bates H.J."/>
            <person name="Dunwell J.M."/>
            <person name="Nellist C.F."/>
            <person name="Harrison R.J."/>
        </authorList>
    </citation>
    <scope>NUCLEOTIDE SEQUENCE [LARGE SCALE GENOMIC DNA]</scope>
    <source>
        <strain evidence="3 4">SCRP249</strain>
        <strain evidence="2 5">SCRP324</strain>
    </source>
</reference>
<organism evidence="2 5">
    <name type="scientific">Phytophthora rubi</name>
    <dbReference type="NCBI Taxonomy" id="129364"/>
    <lineage>
        <taxon>Eukaryota</taxon>
        <taxon>Sar</taxon>
        <taxon>Stramenopiles</taxon>
        <taxon>Oomycota</taxon>
        <taxon>Peronosporomycetes</taxon>
        <taxon>Peronosporales</taxon>
        <taxon>Peronosporaceae</taxon>
        <taxon>Phytophthora</taxon>
    </lineage>
</organism>
<evidence type="ECO:0000313" key="2">
    <source>
        <dbReference type="EMBL" id="KAE8993743.1"/>
    </source>
</evidence>